<comment type="caution">
    <text evidence="1">The sequence shown here is derived from an EMBL/GenBank/DDBJ whole genome shotgun (WGS) entry which is preliminary data.</text>
</comment>
<evidence type="ECO:0000313" key="1">
    <source>
        <dbReference type="EMBL" id="EXM40985.1"/>
    </source>
</evidence>
<dbReference type="PATRIC" id="fig|1341156.4.peg.142"/>
<accession>A0A011WVI4</accession>
<name>A0A011WVI4_RUMAL</name>
<proteinExistence type="predicted"/>
<organism evidence="1 2">
    <name type="scientific">Ruminococcus albus SY3</name>
    <dbReference type="NCBI Taxonomy" id="1341156"/>
    <lineage>
        <taxon>Bacteria</taxon>
        <taxon>Bacillati</taxon>
        <taxon>Bacillota</taxon>
        <taxon>Clostridia</taxon>
        <taxon>Eubacteriales</taxon>
        <taxon>Oscillospiraceae</taxon>
        <taxon>Ruminococcus</taxon>
    </lineage>
</organism>
<evidence type="ECO:0000313" key="2">
    <source>
        <dbReference type="Proteomes" id="UP000021369"/>
    </source>
</evidence>
<keyword evidence="2" id="KW-1185">Reference proteome</keyword>
<evidence type="ECO:0008006" key="3">
    <source>
        <dbReference type="Google" id="ProtNLM"/>
    </source>
</evidence>
<dbReference type="Proteomes" id="UP000021369">
    <property type="component" value="Unassembled WGS sequence"/>
</dbReference>
<sequence length="268" mass="30380">MKKIAAIAAAGVTAMTMTGCGQKFVLEGSSTVYSNEDLLNAAKCLEVEYMEDNTEVYVQLLGDMSYDDTARYVNMYYYDHDDAEKEISGDYLEFRVTTYTAKTPYTLLKAIGDNMFDINGFRNSFFGGFHECIVKKEENGEWKLMGDYGNYVYSFSPDTDDVISDDSSKIYSSEEREKALEDMTDSDVWNDFDGILLYAGYAGDESASKEELEKLNKRNGTAYDECMVISADIYSNEKQAVLRDTKWQLAKENGVWRVVEYSTSEGEK</sequence>
<dbReference type="OrthoDB" id="1819145at2"/>
<dbReference type="PROSITE" id="PS51257">
    <property type="entry name" value="PROKAR_LIPOPROTEIN"/>
    <property type="match status" value="1"/>
</dbReference>
<gene>
    <name evidence="1" type="ORF">RASY3_02095</name>
</gene>
<dbReference type="AlphaFoldDB" id="A0A011WVI4"/>
<protein>
    <recommendedName>
        <fullName evidence="3">Lipoprotein</fullName>
    </recommendedName>
</protein>
<reference evidence="1 2" key="1">
    <citation type="submission" date="2013-06" db="EMBL/GenBank/DDBJ databases">
        <title>Rumen cellulosomics: divergent fiber-degrading strategies revealed by comparative genome-wide analysis of six Ruminococcal strains.</title>
        <authorList>
            <person name="Dassa B."/>
            <person name="Borovok I."/>
            <person name="Lamed R."/>
            <person name="Flint H."/>
            <person name="Yeoman C.J."/>
            <person name="White B."/>
            <person name="Bayer E.A."/>
        </authorList>
    </citation>
    <scope>NUCLEOTIDE SEQUENCE [LARGE SCALE GENOMIC DNA]</scope>
    <source>
        <strain evidence="1 2">SY3</strain>
    </source>
</reference>
<dbReference type="EMBL" id="JEOB01000001">
    <property type="protein sequence ID" value="EXM40985.1"/>
    <property type="molecule type" value="Genomic_DNA"/>
</dbReference>
<dbReference type="RefSeq" id="WP_037284730.1">
    <property type="nucleotide sequence ID" value="NZ_JEOB01000001.1"/>
</dbReference>